<evidence type="ECO:0000313" key="1">
    <source>
        <dbReference type="EMBL" id="MED6295149.1"/>
    </source>
</evidence>
<sequence>MSVDRQTQKTLYCQKYLLTCLDSHMNLSDIQFLSHRIQNPISPSFAAITASALQERLSTRFRSLFNGLFNHSSRSTFVRTDVDREGLALGLHSNLSQRCSVGLRCRCRPVNLINTKLSSMSLWTIALCTVMLEEERGHLQTVHIKLEHGIVKGLLIRRSIQNLFHWN</sequence>
<gene>
    <name evidence="1" type="ORF">CHARACLAT_028582</name>
</gene>
<dbReference type="EMBL" id="JAHUTJ010077615">
    <property type="protein sequence ID" value="MED6295149.1"/>
    <property type="molecule type" value="Genomic_DNA"/>
</dbReference>
<dbReference type="Proteomes" id="UP001352852">
    <property type="component" value="Unassembled WGS sequence"/>
</dbReference>
<reference evidence="1 2" key="1">
    <citation type="submission" date="2021-06" db="EMBL/GenBank/DDBJ databases">
        <authorList>
            <person name="Palmer J.M."/>
        </authorList>
    </citation>
    <scope>NUCLEOTIDE SEQUENCE [LARGE SCALE GENOMIC DNA]</scope>
    <source>
        <strain evidence="1 2">CL_MEX2019</strain>
        <tissue evidence="1">Muscle</tissue>
    </source>
</reference>
<proteinExistence type="predicted"/>
<accession>A0ABU7F991</accession>
<comment type="caution">
    <text evidence="1">The sequence shown here is derived from an EMBL/GenBank/DDBJ whole genome shotgun (WGS) entry which is preliminary data.</text>
</comment>
<keyword evidence="2" id="KW-1185">Reference proteome</keyword>
<name>A0ABU7F991_9TELE</name>
<evidence type="ECO:0000313" key="2">
    <source>
        <dbReference type="Proteomes" id="UP001352852"/>
    </source>
</evidence>
<organism evidence="1 2">
    <name type="scientific">Characodon lateralis</name>
    <dbReference type="NCBI Taxonomy" id="208331"/>
    <lineage>
        <taxon>Eukaryota</taxon>
        <taxon>Metazoa</taxon>
        <taxon>Chordata</taxon>
        <taxon>Craniata</taxon>
        <taxon>Vertebrata</taxon>
        <taxon>Euteleostomi</taxon>
        <taxon>Actinopterygii</taxon>
        <taxon>Neopterygii</taxon>
        <taxon>Teleostei</taxon>
        <taxon>Neoteleostei</taxon>
        <taxon>Acanthomorphata</taxon>
        <taxon>Ovalentaria</taxon>
        <taxon>Atherinomorphae</taxon>
        <taxon>Cyprinodontiformes</taxon>
        <taxon>Goodeidae</taxon>
        <taxon>Characodon</taxon>
    </lineage>
</organism>
<protein>
    <submittedName>
        <fullName evidence="1">Uncharacterized protein</fullName>
    </submittedName>
</protein>